<comment type="catalytic activity">
    <reaction evidence="14">
        <text>N(6)-dimethylallyladenosine(37) in tRNA + (sulfur carrier)-SH + AH2 + 2 S-adenosyl-L-methionine = 2-methylsulfanyl-N(6)-dimethylallyladenosine(37) in tRNA + (sulfur carrier)-H + 5'-deoxyadenosine + L-methionine + A + S-adenosyl-L-homocysteine + 2 H(+)</text>
        <dbReference type="Rhea" id="RHEA:37067"/>
        <dbReference type="Rhea" id="RHEA-COMP:10375"/>
        <dbReference type="Rhea" id="RHEA-COMP:10376"/>
        <dbReference type="Rhea" id="RHEA-COMP:14737"/>
        <dbReference type="Rhea" id="RHEA-COMP:14739"/>
        <dbReference type="ChEBI" id="CHEBI:13193"/>
        <dbReference type="ChEBI" id="CHEBI:15378"/>
        <dbReference type="ChEBI" id="CHEBI:17319"/>
        <dbReference type="ChEBI" id="CHEBI:17499"/>
        <dbReference type="ChEBI" id="CHEBI:29917"/>
        <dbReference type="ChEBI" id="CHEBI:57844"/>
        <dbReference type="ChEBI" id="CHEBI:57856"/>
        <dbReference type="ChEBI" id="CHEBI:59789"/>
        <dbReference type="ChEBI" id="CHEBI:64428"/>
        <dbReference type="ChEBI" id="CHEBI:74415"/>
        <dbReference type="ChEBI" id="CHEBI:74417"/>
        <dbReference type="EC" id="2.8.4.3"/>
    </reaction>
</comment>
<dbReference type="Gene3D" id="3.40.50.12160">
    <property type="entry name" value="Methylthiotransferase, N-terminal domain"/>
    <property type="match status" value="1"/>
</dbReference>
<feature type="domain" description="TRAM" evidence="15">
    <location>
        <begin position="390"/>
        <end position="452"/>
    </location>
</feature>
<dbReference type="InterPro" id="IPR006463">
    <property type="entry name" value="MiaB_methiolase"/>
</dbReference>
<keyword evidence="3 14" id="KW-0963">Cytoplasm</keyword>
<dbReference type="InterPro" id="IPR007197">
    <property type="entry name" value="rSAM"/>
</dbReference>
<keyword evidence="7 14" id="KW-0479">Metal-binding</keyword>
<reference evidence="18 19" key="1">
    <citation type="submission" date="2017-01" db="EMBL/GenBank/DDBJ databases">
        <authorList>
            <person name="Varghese N."/>
            <person name="Submissions S."/>
        </authorList>
    </citation>
    <scope>NUCLEOTIDE SEQUENCE [LARGE SCALE GENOMIC DNA]</scope>
    <source>
        <strain evidence="18 19">ATCC 35905</strain>
    </source>
</reference>
<dbReference type="FunFam" id="3.80.30.20:FF:000001">
    <property type="entry name" value="tRNA-2-methylthio-N(6)-dimethylallyladenosine synthase 2"/>
    <property type="match status" value="1"/>
</dbReference>
<feature type="binding site" evidence="14">
    <location>
        <position position="173"/>
    </location>
    <ligand>
        <name>[4Fe-4S] cluster</name>
        <dbReference type="ChEBI" id="CHEBI:49883"/>
        <label>2</label>
        <note>4Fe-4S-S-AdoMet</note>
    </ligand>
</feature>
<evidence type="ECO:0000256" key="5">
    <source>
        <dbReference type="ARBA" id="ARBA00022691"/>
    </source>
</evidence>
<evidence type="ECO:0000256" key="6">
    <source>
        <dbReference type="ARBA" id="ARBA00022694"/>
    </source>
</evidence>
<evidence type="ECO:0000256" key="14">
    <source>
        <dbReference type="HAMAP-Rule" id="MF_01864"/>
    </source>
</evidence>
<dbReference type="EMBL" id="FTNE01000003">
    <property type="protein sequence ID" value="SIQ28901.1"/>
    <property type="molecule type" value="Genomic_DNA"/>
</dbReference>
<feature type="binding site" evidence="14">
    <location>
        <position position="24"/>
    </location>
    <ligand>
        <name>[4Fe-4S] cluster</name>
        <dbReference type="ChEBI" id="CHEBI:49883"/>
        <label>1</label>
    </ligand>
</feature>
<evidence type="ECO:0000256" key="11">
    <source>
        <dbReference type="ARBA" id="ARBA00068570"/>
    </source>
</evidence>
<dbReference type="NCBIfam" id="TIGR01574">
    <property type="entry name" value="miaB-methiolase"/>
    <property type="match status" value="1"/>
</dbReference>
<dbReference type="SFLD" id="SFLDG01061">
    <property type="entry name" value="methylthiotransferase"/>
    <property type="match status" value="1"/>
</dbReference>
<protein>
    <recommendedName>
        <fullName evidence="11 14">tRNA-2-methylthio-N(6)-dimethylallyladenosine synthase</fullName>
        <ecNumber evidence="10 14">2.8.4.3</ecNumber>
    </recommendedName>
    <alternativeName>
        <fullName evidence="13 14">(Dimethylallyl)adenosine tRNA methylthiotransferase MiaB</fullName>
    </alternativeName>
    <alternativeName>
        <fullName evidence="12 14">tRNA-i(6)A37 methylthiotransferase</fullName>
    </alternativeName>
</protein>
<keyword evidence="9 14" id="KW-0411">Iron-sulfur</keyword>
<feature type="binding site" evidence="14">
    <location>
        <position position="94"/>
    </location>
    <ligand>
        <name>[4Fe-4S] cluster</name>
        <dbReference type="ChEBI" id="CHEBI:49883"/>
        <label>1</label>
    </ligand>
</feature>
<keyword evidence="8 14" id="KW-0408">Iron</keyword>
<organism evidence="18 19">
    <name type="scientific">Acidiphilium rubrum</name>
    <dbReference type="NCBI Taxonomy" id="526"/>
    <lineage>
        <taxon>Bacteria</taxon>
        <taxon>Pseudomonadati</taxon>
        <taxon>Pseudomonadota</taxon>
        <taxon>Alphaproteobacteria</taxon>
        <taxon>Acetobacterales</taxon>
        <taxon>Acidocellaceae</taxon>
        <taxon>Acidiphilium</taxon>
    </lineage>
</organism>
<evidence type="ECO:0000313" key="19">
    <source>
        <dbReference type="Proteomes" id="UP000186308"/>
    </source>
</evidence>
<evidence type="ECO:0000256" key="9">
    <source>
        <dbReference type="ARBA" id="ARBA00023014"/>
    </source>
</evidence>
<comment type="cofactor">
    <cofactor evidence="14">
        <name>[4Fe-4S] cluster</name>
        <dbReference type="ChEBI" id="CHEBI:49883"/>
    </cofactor>
    <text evidence="14">Binds 2 [4Fe-4S] clusters. One cluster is coordinated with 3 cysteines and an exchangeable S-adenosyl-L-methionine.</text>
</comment>
<dbReference type="Gene3D" id="3.80.30.20">
    <property type="entry name" value="tm_1862 like domain"/>
    <property type="match status" value="1"/>
</dbReference>
<dbReference type="Pfam" id="PF01938">
    <property type="entry name" value="TRAM"/>
    <property type="match status" value="1"/>
</dbReference>
<dbReference type="InterPro" id="IPR020612">
    <property type="entry name" value="Methylthiotransferase_CS"/>
</dbReference>
<dbReference type="InterPro" id="IPR023404">
    <property type="entry name" value="rSAM_horseshoe"/>
</dbReference>
<dbReference type="PANTHER" id="PTHR43020:SF2">
    <property type="entry name" value="MITOCHONDRIAL TRNA METHYLTHIOTRANSFERASE CDK5RAP1"/>
    <property type="match status" value="1"/>
</dbReference>
<dbReference type="PROSITE" id="PS01278">
    <property type="entry name" value="MTTASE_RADICAL"/>
    <property type="match status" value="1"/>
</dbReference>
<dbReference type="CDD" id="cd01335">
    <property type="entry name" value="Radical_SAM"/>
    <property type="match status" value="1"/>
</dbReference>
<dbReference type="InterPro" id="IPR005839">
    <property type="entry name" value="Methylthiotransferase"/>
</dbReference>
<dbReference type="SFLD" id="SFLDG01082">
    <property type="entry name" value="B12-binding_domain_containing"/>
    <property type="match status" value="1"/>
</dbReference>
<comment type="subunit">
    <text evidence="14">Monomer.</text>
</comment>
<evidence type="ECO:0000259" key="16">
    <source>
        <dbReference type="PROSITE" id="PS51449"/>
    </source>
</evidence>
<feature type="domain" description="MTTase N-terminal" evidence="16">
    <location>
        <begin position="15"/>
        <end position="131"/>
    </location>
</feature>
<dbReference type="Pfam" id="PF04055">
    <property type="entry name" value="Radical_SAM"/>
    <property type="match status" value="1"/>
</dbReference>
<evidence type="ECO:0000256" key="13">
    <source>
        <dbReference type="ARBA" id="ARBA00081141"/>
    </source>
</evidence>
<evidence type="ECO:0000313" key="18">
    <source>
        <dbReference type="EMBL" id="SIQ28901.1"/>
    </source>
</evidence>
<evidence type="ECO:0000256" key="8">
    <source>
        <dbReference type="ARBA" id="ARBA00023004"/>
    </source>
</evidence>
<feature type="binding site" evidence="14">
    <location>
        <position position="59"/>
    </location>
    <ligand>
        <name>[4Fe-4S] cluster</name>
        <dbReference type="ChEBI" id="CHEBI:49883"/>
        <label>1</label>
    </ligand>
</feature>
<evidence type="ECO:0000256" key="2">
    <source>
        <dbReference type="ARBA" id="ARBA00022485"/>
    </source>
</evidence>
<dbReference type="InterPro" id="IPR002792">
    <property type="entry name" value="TRAM_dom"/>
</dbReference>
<dbReference type="Proteomes" id="UP000186308">
    <property type="component" value="Unassembled WGS sequence"/>
</dbReference>
<keyword evidence="5 14" id="KW-0949">S-adenosyl-L-methionine</keyword>
<dbReference type="GO" id="GO:0035597">
    <property type="term" value="F:tRNA-2-methylthio-N(6)-dimethylallyladenosine(37) synthase activity"/>
    <property type="evidence" value="ECO:0007669"/>
    <property type="project" value="UniProtKB-EC"/>
</dbReference>
<proteinExistence type="inferred from homology"/>
<dbReference type="InterPro" id="IPR058240">
    <property type="entry name" value="rSAM_sf"/>
</dbReference>
<comment type="function">
    <text evidence="1 14">Catalyzes the methylthiolation of N6-(dimethylallyl)adenosine (i(6)A), leading to the formation of 2-methylthio-N6-(dimethylallyl)adenosine (ms(2)i(6)A) at position 37 in tRNAs that read codons beginning with uridine.</text>
</comment>
<feature type="domain" description="Radical SAM core" evidence="17">
    <location>
        <begin position="155"/>
        <end position="387"/>
    </location>
</feature>
<evidence type="ECO:0000259" key="15">
    <source>
        <dbReference type="PROSITE" id="PS50926"/>
    </source>
</evidence>
<dbReference type="GO" id="GO:0046872">
    <property type="term" value="F:metal ion binding"/>
    <property type="evidence" value="ECO:0007669"/>
    <property type="project" value="UniProtKB-KW"/>
</dbReference>
<evidence type="ECO:0000259" key="17">
    <source>
        <dbReference type="PROSITE" id="PS51918"/>
    </source>
</evidence>
<dbReference type="HAMAP" id="MF_01864">
    <property type="entry name" value="tRNA_metthiotr_MiaB"/>
    <property type="match status" value="1"/>
</dbReference>
<name>A0A8G2FFC3_ACIRU</name>
<comment type="subcellular location">
    <subcellularLocation>
        <location evidence="14">Cytoplasm</location>
    </subcellularLocation>
</comment>
<dbReference type="AlphaFoldDB" id="A0A8G2FFC3"/>
<dbReference type="NCBIfam" id="TIGR00089">
    <property type="entry name" value="MiaB/RimO family radical SAM methylthiotransferase"/>
    <property type="match status" value="1"/>
</dbReference>
<dbReference type="PROSITE" id="PS50926">
    <property type="entry name" value="TRAM"/>
    <property type="match status" value="1"/>
</dbReference>
<gene>
    <name evidence="14" type="primary">miaB</name>
    <name evidence="18" type="ORF">SAMN05421828_10393</name>
</gene>
<feature type="binding site" evidence="14">
    <location>
        <position position="169"/>
    </location>
    <ligand>
        <name>[4Fe-4S] cluster</name>
        <dbReference type="ChEBI" id="CHEBI:49883"/>
        <label>2</label>
        <note>4Fe-4S-S-AdoMet</note>
    </ligand>
</feature>
<dbReference type="RefSeq" id="WP_029310816.1">
    <property type="nucleotide sequence ID" value="NZ_FTNE01000003.1"/>
</dbReference>
<feature type="binding site" evidence="14">
    <location>
        <position position="176"/>
    </location>
    <ligand>
        <name>[4Fe-4S] cluster</name>
        <dbReference type="ChEBI" id="CHEBI:49883"/>
        <label>2</label>
        <note>4Fe-4S-S-AdoMet</note>
    </ligand>
</feature>
<dbReference type="SFLD" id="SFLDF00273">
    <property type="entry name" value="(dimethylallyl)adenosine_tRNA"/>
    <property type="match status" value="1"/>
</dbReference>
<evidence type="ECO:0000256" key="7">
    <source>
        <dbReference type="ARBA" id="ARBA00022723"/>
    </source>
</evidence>
<dbReference type="SUPFAM" id="SSF102114">
    <property type="entry name" value="Radical SAM enzymes"/>
    <property type="match status" value="1"/>
</dbReference>
<dbReference type="PANTHER" id="PTHR43020">
    <property type="entry name" value="CDK5 REGULATORY SUBUNIT-ASSOCIATED PROTEIN 1"/>
    <property type="match status" value="1"/>
</dbReference>
<dbReference type="FunFam" id="3.40.50.12160:FF:000003">
    <property type="entry name" value="CDK5 regulatory subunit-associated protein 1"/>
    <property type="match status" value="1"/>
</dbReference>
<keyword evidence="6 14" id="KW-0819">tRNA processing</keyword>
<dbReference type="GO" id="GO:0005829">
    <property type="term" value="C:cytosol"/>
    <property type="evidence" value="ECO:0007669"/>
    <property type="project" value="TreeGrafter"/>
</dbReference>
<comment type="similarity">
    <text evidence="14">Belongs to the methylthiotransferase family. MiaB subfamily.</text>
</comment>
<dbReference type="OrthoDB" id="9805215at2"/>
<evidence type="ECO:0000256" key="4">
    <source>
        <dbReference type="ARBA" id="ARBA00022679"/>
    </source>
</evidence>
<dbReference type="InterPro" id="IPR038135">
    <property type="entry name" value="Methylthiotransferase_N_sf"/>
</dbReference>
<dbReference type="InterPro" id="IPR013848">
    <property type="entry name" value="Methylthiotransferase_N"/>
</dbReference>
<dbReference type="Pfam" id="PF00919">
    <property type="entry name" value="UPF0004"/>
    <property type="match status" value="1"/>
</dbReference>
<accession>A0A8G2FFC3</accession>
<dbReference type="EC" id="2.8.4.3" evidence="10 14"/>
<dbReference type="PROSITE" id="PS51918">
    <property type="entry name" value="RADICAL_SAM"/>
    <property type="match status" value="1"/>
</dbReference>
<evidence type="ECO:0000256" key="1">
    <source>
        <dbReference type="ARBA" id="ARBA00003234"/>
    </source>
</evidence>
<evidence type="ECO:0000256" key="10">
    <source>
        <dbReference type="ARBA" id="ARBA00033765"/>
    </source>
</evidence>
<evidence type="ECO:0000256" key="12">
    <source>
        <dbReference type="ARBA" id="ARBA00080698"/>
    </source>
</evidence>
<dbReference type="SFLD" id="SFLDS00029">
    <property type="entry name" value="Radical_SAM"/>
    <property type="match status" value="1"/>
</dbReference>
<dbReference type="InterPro" id="IPR006638">
    <property type="entry name" value="Elp3/MiaA/NifB-like_rSAM"/>
</dbReference>
<keyword evidence="2 14" id="KW-0004">4Fe-4S</keyword>
<keyword evidence="4 14" id="KW-0808">Transferase</keyword>
<dbReference type="GO" id="GO:0051539">
    <property type="term" value="F:4 iron, 4 sulfur cluster binding"/>
    <property type="evidence" value="ECO:0007669"/>
    <property type="project" value="UniProtKB-UniRule"/>
</dbReference>
<dbReference type="SMART" id="SM00729">
    <property type="entry name" value="Elp3"/>
    <property type="match status" value="1"/>
</dbReference>
<sequence>MTETTPTAATTQNLRTLHIVTWGCQMNAYDSLRMADVLRPLGYREVATDDADMVIFNTCHIRERAADKLFSALGRLRAVKDARNGRMMIAVAGCVAQAEGAEILRRAPYVDLVVGSQAYHKLPELIAAVEAQHAAVIDTDFPAEQKFDFLPETQSSQGPIANLAIQEGCDKFCTFCVVPYTRGAEASRPVAAIIAEARRLIAGGAREIALLGQNVNAWHGEGPDGKIWPLSRLLATLADLQDLARLRYTTSHPRDMSDDLIQAHRTNPKLMPFLHLPVQSGADAILTAMNRRHTADDFRRIVEKLRNARPDIAFSSDFIIGFPGETDADFAATMALVREVEFALAYSFTYSRRPGTPAADAPNQIPASLAHARLMELQETLRNQQHAFNRAQVGKRFDVLFTGPGRHPGQIAGRSPYLQPVVVEHANLAQGSIHPVTITSANPNSLMATLNQEQIAA</sequence>
<dbReference type="PROSITE" id="PS51449">
    <property type="entry name" value="MTTASE_N"/>
    <property type="match status" value="1"/>
</dbReference>
<comment type="caution">
    <text evidence="18">The sequence shown here is derived from an EMBL/GenBank/DDBJ whole genome shotgun (WGS) entry which is preliminary data.</text>
</comment>
<evidence type="ECO:0000256" key="3">
    <source>
        <dbReference type="ARBA" id="ARBA00022490"/>
    </source>
</evidence>
<keyword evidence="19" id="KW-1185">Reference proteome</keyword>